<dbReference type="Proteomes" id="UP000438345">
    <property type="component" value="Chromosome"/>
</dbReference>
<reference evidence="1 2" key="1">
    <citation type="submission" date="2019-12" db="EMBL/GenBank/DDBJ databases">
        <title>Complete genome sequence of Microcystis aeruginosa strain FD4.</title>
        <authorList>
            <person name="Urakawa H."/>
        </authorList>
    </citation>
    <scope>NUCLEOTIDE SEQUENCE [LARGE SCALE GENOMIC DNA]</scope>
    <source>
        <strain evidence="1 2">FD4</strain>
    </source>
</reference>
<sequence>MIRLQKINFYGGKTLKQLPPESVLFDRLVLSVPCLNREFAEAEIRQDDR</sequence>
<dbReference type="RefSeq" id="WP_158200268.1">
    <property type="nucleotide sequence ID" value="NZ_CP046973.1"/>
</dbReference>
<dbReference type="EMBL" id="CP046973">
    <property type="protein sequence ID" value="QGZ90312.1"/>
    <property type="molecule type" value="Genomic_DNA"/>
</dbReference>
<gene>
    <name evidence="1" type="ORF">GQR42_12965</name>
</gene>
<dbReference type="AlphaFoldDB" id="A0A857D413"/>
<name>A0A857D413_MICAE</name>
<evidence type="ECO:0000313" key="2">
    <source>
        <dbReference type="Proteomes" id="UP000438345"/>
    </source>
</evidence>
<evidence type="ECO:0000313" key="1">
    <source>
        <dbReference type="EMBL" id="QGZ90312.1"/>
    </source>
</evidence>
<accession>A0A857D413</accession>
<protein>
    <submittedName>
        <fullName evidence="1">Uncharacterized protein</fullName>
    </submittedName>
</protein>
<proteinExistence type="predicted"/>
<organism evidence="1 2">
    <name type="scientific">Microcystis aeruginosa FD4</name>
    <dbReference type="NCBI Taxonomy" id="2686288"/>
    <lineage>
        <taxon>Bacteria</taxon>
        <taxon>Bacillati</taxon>
        <taxon>Cyanobacteriota</taxon>
        <taxon>Cyanophyceae</taxon>
        <taxon>Oscillatoriophycideae</taxon>
        <taxon>Chroococcales</taxon>
        <taxon>Microcystaceae</taxon>
        <taxon>Microcystis</taxon>
    </lineage>
</organism>